<sequence>MEGLGFRSLKAFNLALLAKQGWHLPSQPHMFSSQVLKARYFPQCSFWEASVGSRPSLTWRSVLDSREVLRAGWGE</sequence>
<accession>A0AAW2WCC3</accession>
<gene>
    <name evidence="1" type="ORF">Slati_2373500</name>
</gene>
<organism evidence="1">
    <name type="scientific">Sesamum latifolium</name>
    <dbReference type="NCBI Taxonomy" id="2727402"/>
    <lineage>
        <taxon>Eukaryota</taxon>
        <taxon>Viridiplantae</taxon>
        <taxon>Streptophyta</taxon>
        <taxon>Embryophyta</taxon>
        <taxon>Tracheophyta</taxon>
        <taxon>Spermatophyta</taxon>
        <taxon>Magnoliopsida</taxon>
        <taxon>eudicotyledons</taxon>
        <taxon>Gunneridae</taxon>
        <taxon>Pentapetalae</taxon>
        <taxon>asterids</taxon>
        <taxon>lamiids</taxon>
        <taxon>Lamiales</taxon>
        <taxon>Pedaliaceae</taxon>
        <taxon>Sesamum</taxon>
    </lineage>
</organism>
<reference evidence="1" key="1">
    <citation type="submission" date="2020-06" db="EMBL/GenBank/DDBJ databases">
        <authorList>
            <person name="Li T."/>
            <person name="Hu X."/>
            <person name="Zhang T."/>
            <person name="Song X."/>
            <person name="Zhang H."/>
            <person name="Dai N."/>
            <person name="Sheng W."/>
            <person name="Hou X."/>
            <person name="Wei L."/>
        </authorList>
    </citation>
    <scope>NUCLEOTIDE SEQUENCE</scope>
    <source>
        <strain evidence="1">KEN1</strain>
        <tissue evidence="1">Leaf</tissue>
    </source>
</reference>
<dbReference type="EMBL" id="JACGWN010000008">
    <property type="protein sequence ID" value="KAL0438905.1"/>
    <property type="molecule type" value="Genomic_DNA"/>
</dbReference>
<dbReference type="AlphaFoldDB" id="A0AAW2WCC3"/>
<evidence type="ECO:0000313" key="1">
    <source>
        <dbReference type="EMBL" id="KAL0438905.1"/>
    </source>
</evidence>
<proteinExistence type="predicted"/>
<protein>
    <submittedName>
        <fullName evidence="1">Uncharacterized protein</fullName>
    </submittedName>
</protein>
<reference evidence="1" key="2">
    <citation type="journal article" date="2024" name="Plant">
        <title>Genomic evolution and insights into agronomic trait innovations of Sesamum species.</title>
        <authorList>
            <person name="Miao H."/>
            <person name="Wang L."/>
            <person name="Qu L."/>
            <person name="Liu H."/>
            <person name="Sun Y."/>
            <person name="Le M."/>
            <person name="Wang Q."/>
            <person name="Wei S."/>
            <person name="Zheng Y."/>
            <person name="Lin W."/>
            <person name="Duan Y."/>
            <person name="Cao H."/>
            <person name="Xiong S."/>
            <person name="Wang X."/>
            <person name="Wei L."/>
            <person name="Li C."/>
            <person name="Ma Q."/>
            <person name="Ju M."/>
            <person name="Zhao R."/>
            <person name="Li G."/>
            <person name="Mu C."/>
            <person name="Tian Q."/>
            <person name="Mei H."/>
            <person name="Zhang T."/>
            <person name="Gao T."/>
            <person name="Zhang H."/>
        </authorList>
    </citation>
    <scope>NUCLEOTIDE SEQUENCE</scope>
    <source>
        <strain evidence="1">KEN1</strain>
    </source>
</reference>
<comment type="caution">
    <text evidence="1">The sequence shown here is derived from an EMBL/GenBank/DDBJ whole genome shotgun (WGS) entry which is preliminary data.</text>
</comment>
<name>A0AAW2WCC3_9LAMI</name>